<protein>
    <submittedName>
        <fullName evidence="2">Uncharacterized protein</fullName>
    </submittedName>
</protein>
<evidence type="ECO:0000256" key="1">
    <source>
        <dbReference type="SAM" id="MobiDB-lite"/>
    </source>
</evidence>
<gene>
    <name evidence="2" type="ORF">BDV25DRAFT_158025</name>
</gene>
<keyword evidence="3" id="KW-1185">Reference proteome</keyword>
<evidence type="ECO:0000313" key="2">
    <source>
        <dbReference type="EMBL" id="KAE8148557.1"/>
    </source>
</evidence>
<reference evidence="2 3" key="1">
    <citation type="submission" date="2019-04" db="EMBL/GenBank/DDBJ databases">
        <title>Friends and foes A comparative genomics study of 23 Aspergillus species from section Flavi.</title>
        <authorList>
            <consortium name="DOE Joint Genome Institute"/>
            <person name="Kjaerbolling I."/>
            <person name="Vesth T."/>
            <person name="Frisvad J.C."/>
            <person name="Nybo J.L."/>
            <person name="Theobald S."/>
            <person name="Kildgaard S."/>
            <person name="Isbrandt T."/>
            <person name="Kuo A."/>
            <person name="Sato A."/>
            <person name="Lyhne E.K."/>
            <person name="Kogle M.E."/>
            <person name="Wiebenga A."/>
            <person name="Kun R.S."/>
            <person name="Lubbers R.J."/>
            <person name="Makela M.R."/>
            <person name="Barry K."/>
            <person name="Chovatia M."/>
            <person name="Clum A."/>
            <person name="Daum C."/>
            <person name="Haridas S."/>
            <person name="He G."/>
            <person name="LaButti K."/>
            <person name="Lipzen A."/>
            <person name="Mondo S."/>
            <person name="Riley R."/>
            <person name="Salamov A."/>
            <person name="Simmons B.A."/>
            <person name="Magnuson J.K."/>
            <person name="Henrissat B."/>
            <person name="Mortensen U.H."/>
            <person name="Larsen T.O."/>
            <person name="Devries R.P."/>
            <person name="Grigoriev I.V."/>
            <person name="Machida M."/>
            <person name="Baker S.E."/>
            <person name="Andersen M.R."/>
        </authorList>
    </citation>
    <scope>NUCLEOTIDE SEQUENCE [LARGE SCALE GENOMIC DNA]</scope>
    <source>
        <strain evidence="2 3">IBT 18842</strain>
    </source>
</reference>
<organism evidence="2 3">
    <name type="scientific">Aspergillus avenaceus</name>
    <dbReference type="NCBI Taxonomy" id="36643"/>
    <lineage>
        <taxon>Eukaryota</taxon>
        <taxon>Fungi</taxon>
        <taxon>Dikarya</taxon>
        <taxon>Ascomycota</taxon>
        <taxon>Pezizomycotina</taxon>
        <taxon>Eurotiomycetes</taxon>
        <taxon>Eurotiomycetidae</taxon>
        <taxon>Eurotiales</taxon>
        <taxon>Aspergillaceae</taxon>
        <taxon>Aspergillus</taxon>
        <taxon>Aspergillus subgen. Circumdati</taxon>
    </lineage>
</organism>
<feature type="compositionally biased region" description="Basic and acidic residues" evidence="1">
    <location>
        <begin position="651"/>
        <end position="664"/>
    </location>
</feature>
<dbReference type="OrthoDB" id="5383784at2759"/>
<dbReference type="EMBL" id="ML742155">
    <property type="protein sequence ID" value="KAE8148557.1"/>
    <property type="molecule type" value="Genomic_DNA"/>
</dbReference>
<feature type="compositionally biased region" description="Low complexity" evidence="1">
    <location>
        <begin position="513"/>
        <end position="526"/>
    </location>
</feature>
<feature type="compositionally biased region" description="Polar residues" evidence="1">
    <location>
        <begin position="636"/>
        <end position="646"/>
    </location>
</feature>
<feature type="region of interest" description="Disordered" evidence="1">
    <location>
        <begin position="599"/>
        <end position="696"/>
    </location>
</feature>
<dbReference type="Proteomes" id="UP000325780">
    <property type="component" value="Unassembled WGS sequence"/>
</dbReference>
<sequence>MGQQAFINRLALGRSPYQAPERPEGATAELGNSTHPRVSPLYADGYVQHYDERGHPVNPESKAFGRDLRRAKNDILSTMGVVVSEEGNSRGPTDEEKMDTINVENDYGLVMATLDQISVFLGSWWTTSLSGRIQTFQSYTHVPLLNIIARERGSSGIVGFYFAGIPSWALSTCLSICRHHPLERVIVAMQSYFPDDDVLSKIVRSSFTILHSGARGTLLFVAIQSYVYGLLQSLHLVQPYSLPGIQFLLPFGETSALPLPSLPTDLSVQSLVEFGSNLLTTPSLLVYLYLYLRPIVEIRLYRLIRRRLPKPTFADHLSIKVARENDLIDWMVPMLGRRQAEESARSNLSFVEDVLYELKSLRNWMLSWIGRSPDQKAHIRLNREWAAGLSARQNERHHRSRRLQQAVPPAPEEVAARVQRATYFDQPSTPVSAPVPDSTLDFSGDRVLSNEEEPISQSPAEMSTHGISAMASMGRSDTVAHTDETTDLETRGSVEDHGDPNRHRNSRSNTLFSRPSSPETSSPTSPHVRASLIHQNPDMITMQLELMGNRGEQDQAQLRPRPGNEIDFPNTNGDMGHRHSITELLDTLSVIYSDAVDSDRLSNMTPGGSPEPGQDIPRSVPQQHQFEHEFPDPSAEEQQPSFTNILPESVEEPRSQEDTYDHQSEAGQIMENDSESAVIPRISDPNVREESSTNTTIPKAHRITILSSHPIDSLASHLASMITCVLFIPLESLYLRSLASSYLSSTVSSAVDVRAIGAWGGGGSRSSRLAYMGKLTLMVGLQAAVNASVWGVVSGTAIRIGRKFCGWGTL</sequence>
<feature type="compositionally biased region" description="Basic and acidic residues" evidence="1">
    <location>
        <begin position="478"/>
        <end position="502"/>
    </location>
</feature>
<feature type="region of interest" description="Disordered" evidence="1">
    <location>
        <begin position="12"/>
        <end position="37"/>
    </location>
</feature>
<feature type="region of interest" description="Disordered" evidence="1">
    <location>
        <begin position="552"/>
        <end position="575"/>
    </location>
</feature>
<accession>A0A5N6TQJ0</accession>
<evidence type="ECO:0000313" key="3">
    <source>
        <dbReference type="Proteomes" id="UP000325780"/>
    </source>
</evidence>
<dbReference type="AlphaFoldDB" id="A0A5N6TQJ0"/>
<name>A0A5N6TQJ0_ASPAV</name>
<feature type="compositionally biased region" description="Low complexity" evidence="1">
    <location>
        <begin position="404"/>
        <end position="419"/>
    </location>
</feature>
<proteinExistence type="predicted"/>
<feature type="region of interest" description="Disordered" evidence="1">
    <location>
        <begin position="390"/>
        <end position="529"/>
    </location>
</feature>